<dbReference type="RefSeq" id="WP_076406781.1">
    <property type="nucleotide sequence ID" value="NZ_FTMI01000010.1"/>
</dbReference>
<protein>
    <submittedName>
        <fullName evidence="2">Uncharacterized protein</fullName>
    </submittedName>
</protein>
<evidence type="ECO:0000313" key="3">
    <source>
        <dbReference type="Proteomes" id="UP000186235"/>
    </source>
</evidence>
<accession>A0A1N6WD05</accession>
<organism evidence="2 3">
    <name type="scientific">Cellulosimicrobium aquatile</name>
    <dbReference type="NCBI Taxonomy" id="1612203"/>
    <lineage>
        <taxon>Bacteria</taxon>
        <taxon>Bacillati</taxon>
        <taxon>Actinomycetota</taxon>
        <taxon>Actinomycetes</taxon>
        <taxon>Micrococcales</taxon>
        <taxon>Promicromonosporaceae</taxon>
        <taxon>Cellulosimicrobium</taxon>
    </lineage>
</organism>
<keyword evidence="3" id="KW-1185">Reference proteome</keyword>
<name>A0A1N6WD05_9MICO</name>
<proteinExistence type="predicted"/>
<gene>
    <name evidence="2" type="ORF">SAMN05518682_0042</name>
</gene>
<dbReference type="Proteomes" id="UP000186235">
    <property type="component" value="Unassembled WGS sequence"/>
</dbReference>
<dbReference type="EMBL" id="FTMI01000010">
    <property type="protein sequence ID" value="SIQ87892.1"/>
    <property type="molecule type" value="Genomic_DNA"/>
</dbReference>
<keyword evidence="1" id="KW-0812">Transmembrane</keyword>
<evidence type="ECO:0000313" key="2">
    <source>
        <dbReference type="EMBL" id="SIQ87892.1"/>
    </source>
</evidence>
<keyword evidence="1" id="KW-1133">Transmembrane helix</keyword>
<reference evidence="3" key="1">
    <citation type="submission" date="2017-01" db="EMBL/GenBank/DDBJ databases">
        <authorList>
            <person name="Varghese N."/>
            <person name="Submissions S."/>
        </authorList>
    </citation>
    <scope>NUCLEOTIDE SEQUENCE [LARGE SCALE GENOMIC DNA]</scope>
    <source>
        <strain evidence="3">3bp</strain>
    </source>
</reference>
<feature type="transmembrane region" description="Helical" evidence="1">
    <location>
        <begin position="64"/>
        <end position="90"/>
    </location>
</feature>
<keyword evidence="1" id="KW-0472">Membrane</keyword>
<feature type="transmembrane region" description="Helical" evidence="1">
    <location>
        <begin position="102"/>
        <end position="122"/>
    </location>
</feature>
<feature type="transmembrane region" description="Helical" evidence="1">
    <location>
        <begin position="128"/>
        <end position="149"/>
    </location>
</feature>
<evidence type="ECO:0000256" key="1">
    <source>
        <dbReference type="SAM" id="Phobius"/>
    </source>
</evidence>
<sequence>MDDGRAWTWGFRAARPAVELFAFATVLLCVAGALPGLVVAAAVTEYRDEAPRAAAASPELLAEVQQLVTLVGGVGAVLTLGCGVLGWRLVRGWARGSSDVEAPRAVATAATLSAAAIVGALLNAATGSGVAEVCAAGAALLVVTSLAVLGSTQVRAARRAPAG</sequence>
<dbReference type="AlphaFoldDB" id="A0A1N6WD05"/>